<dbReference type="PROSITE" id="PS51918">
    <property type="entry name" value="RADICAL_SAM"/>
    <property type="match status" value="1"/>
</dbReference>
<dbReference type="GO" id="GO:0046872">
    <property type="term" value="F:metal ion binding"/>
    <property type="evidence" value="ECO:0007669"/>
    <property type="project" value="UniProtKB-KW"/>
</dbReference>
<dbReference type="SFLD" id="SFLDF00342">
    <property type="entry name" value="cyclic_dehypoxanthine_futalosi"/>
    <property type="match status" value="1"/>
</dbReference>
<keyword evidence="5 6" id="KW-0411">Iron-sulfur</keyword>
<feature type="binding site" evidence="7">
    <location>
        <position position="319"/>
    </location>
    <ligand>
        <name>(3R)-3-methyl-D-ornithine</name>
        <dbReference type="ChEBI" id="CHEBI:64642"/>
    </ligand>
</feature>
<protein>
    <recommendedName>
        <fullName evidence="8">Radical SAM core domain-containing protein</fullName>
    </recommendedName>
</protein>
<proteinExistence type="predicted"/>
<dbReference type="eggNOG" id="COG1060">
    <property type="taxonomic scope" value="Bacteria"/>
</dbReference>
<dbReference type="InterPro" id="IPR007197">
    <property type="entry name" value="rSAM"/>
</dbReference>
<dbReference type="STRING" id="742725.HMPREF9450_01628"/>
<evidence type="ECO:0000256" key="7">
    <source>
        <dbReference type="PIRSR" id="PIRSR004762-2"/>
    </source>
</evidence>
<evidence type="ECO:0000313" key="9">
    <source>
        <dbReference type="EMBL" id="EHB91579.1"/>
    </source>
</evidence>
<feature type="binding site" evidence="6">
    <location>
        <position position="69"/>
    </location>
    <ligand>
        <name>[4Fe-4S] cluster</name>
        <dbReference type="ChEBI" id="CHEBI:49883"/>
        <note>4Fe-4S-S-AdoMet</note>
    </ligand>
</feature>
<dbReference type="PANTHER" id="PTHR43076:SF1">
    <property type="entry name" value="LIPOYL SYNTHASE 2"/>
    <property type="match status" value="1"/>
</dbReference>
<keyword evidence="4 6" id="KW-0408">Iron</keyword>
<dbReference type="NCBIfam" id="TIGR00423">
    <property type="entry name" value="CofH family radical SAM protein"/>
    <property type="match status" value="1"/>
</dbReference>
<comment type="caution">
    <text evidence="9">The sequence shown here is derived from an EMBL/GenBank/DDBJ whole genome shotgun (WGS) entry which is preliminary data.</text>
</comment>
<name>G5HAG3_9BACT</name>
<dbReference type="Gene3D" id="3.20.20.70">
    <property type="entry name" value="Aldolase class I"/>
    <property type="match status" value="1"/>
</dbReference>
<dbReference type="GeneID" id="92815339"/>
<dbReference type="Pfam" id="PF19288">
    <property type="entry name" value="CofH_C"/>
    <property type="match status" value="1"/>
</dbReference>
<dbReference type="EMBL" id="ADLD01000013">
    <property type="protein sequence ID" value="EHB91579.1"/>
    <property type="molecule type" value="Genomic_DNA"/>
</dbReference>
<dbReference type="RefSeq" id="WP_009134434.1">
    <property type="nucleotide sequence ID" value="NZ_CP102250.1"/>
</dbReference>
<evidence type="ECO:0000259" key="8">
    <source>
        <dbReference type="PROSITE" id="PS51918"/>
    </source>
</evidence>
<dbReference type="GO" id="GO:0044689">
    <property type="term" value="F:7,8-didemethyl-8-hydroxy-5-deazariboflavin synthase activity"/>
    <property type="evidence" value="ECO:0007669"/>
    <property type="project" value="TreeGrafter"/>
</dbReference>
<dbReference type="SFLD" id="SFLDS00029">
    <property type="entry name" value="Radical_SAM"/>
    <property type="match status" value="1"/>
</dbReference>
<dbReference type="SUPFAM" id="SSF102114">
    <property type="entry name" value="Radical SAM enzymes"/>
    <property type="match status" value="1"/>
</dbReference>
<dbReference type="Proteomes" id="UP000006008">
    <property type="component" value="Unassembled WGS sequence"/>
</dbReference>
<dbReference type="InterPro" id="IPR058240">
    <property type="entry name" value="rSAM_sf"/>
</dbReference>
<dbReference type="SFLD" id="SFLDG01064">
    <property type="entry name" value="F420__menaquinone_cofactor_bio"/>
    <property type="match status" value="1"/>
</dbReference>
<keyword evidence="10" id="KW-1185">Reference proteome</keyword>
<organism evidence="9 10">
    <name type="scientific">Alistipes indistinctus YIT 12060</name>
    <dbReference type="NCBI Taxonomy" id="742725"/>
    <lineage>
        <taxon>Bacteria</taxon>
        <taxon>Pseudomonadati</taxon>
        <taxon>Bacteroidota</taxon>
        <taxon>Bacteroidia</taxon>
        <taxon>Bacteroidales</taxon>
        <taxon>Rikenellaceae</taxon>
        <taxon>Alistipes</taxon>
    </lineage>
</organism>
<evidence type="ECO:0000256" key="6">
    <source>
        <dbReference type="PIRSR" id="PIRSR004762-1"/>
    </source>
</evidence>
<evidence type="ECO:0000256" key="1">
    <source>
        <dbReference type="ARBA" id="ARBA00022485"/>
    </source>
</evidence>
<accession>G5HAG3</accession>
<dbReference type="InterPro" id="IPR034405">
    <property type="entry name" value="F420"/>
</dbReference>
<evidence type="ECO:0000256" key="3">
    <source>
        <dbReference type="ARBA" id="ARBA00022723"/>
    </source>
</evidence>
<dbReference type="InterPro" id="IPR013785">
    <property type="entry name" value="Aldolase_TIM"/>
</dbReference>
<dbReference type="PIRSF" id="PIRSF004762">
    <property type="entry name" value="CHP00423"/>
    <property type="match status" value="1"/>
</dbReference>
<dbReference type="PATRIC" id="fig|742725.3.peg.1721"/>
<sequence>MNNSDIYRKALALDPLTEGEALQIYRSAPLAELMLAADALRREQAGDPQVVTWQIDRNVNITNVCISGCKFCNFHCKPHQSDKAYITTIEEYDAKIRETLALGGDQLLLQGGLHPKLDIVFYEELFRELKRRFPQLRLHALGAPEVAHIARISRLDPETVLLRLIAAGLDSLPGAGAEILDNGVRRAISPGKPDADTWLAVMRIAHRLNLPTSATMMYGHLETPRQRIEHLIKIRDLQAECPSGNYGFIAFIPWVFRSSGTRLEREGVVPDTSAAEYLRIIAMSRLVLNNIRNIQASWLTVGKTTAQIALHGGANDMGSIMIEENVVSSAGAHNSFDAEGIQQAIREAGFIPRLRNQKYEPRPWPLPGTADLTDANL</sequence>
<keyword evidence="1 6" id="KW-0004">4Fe-4S</keyword>
<keyword evidence="2 6" id="KW-0949">S-adenosyl-L-methionine</keyword>
<dbReference type="HOGENOM" id="CLU_040406_1_0_10"/>
<evidence type="ECO:0000313" key="10">
    <source>
        <dbReference type="Proteomes" id="UP000006008"/>
    </source>
</evidence>
<dbReference type="InterPro" id="IPR020050">
    <property type="entry name" value="FO_synthase_su2"/>
</dbReference>
<feature type="binding site" evidence="7">
    <location>
        <position position="297"/>
    </location>
    <ligand>
        <name>(3R)-3-methyl-D-ornithine</name>
        <dbReference type="ChEBI" id="CHEBI:64642"/>
    </ligand>
</feature>
<feature type="binding site" evidence="6">
    <location>
        <position position="65"/>
    </location>
    <ligand>
        <name>[4Fe-4S] cluster</name>
        <dbReference type="ChEBI" id="CHEBI:49883"/>
        <note>4Fe-4S-S-AdoMet</note>
    </ligand>
</feature>
<dbReference type="GO" id="GO:0016765">
    <property type="term" value="F:transferase activity, transferring alkyl or aryl (other than methyl) groups"/>
    <property type="evidence" value="ECO:0007669"/>
    <property type="project" value="InterPro"/>
</dbReference>
<evidence type="ECO:0000256" key="4">
    <source>
        <dbReference type="ARBA" id="ARBA00023004"/>
    </source>
</evidence>
<evidence type="ECO:0000256" key="2">
    <source>
        <dbReference type="ARBA" id="ARBA00022691"/>
    </source>
</evidence>
<comment type="cofactor">
    <cofactor evidence="6">
        <name>[4Fe-4S] cluster</name>
        <dbReference type="ChEBI" id="CHEBI:49883"/>
    </cofactor>
    <text evidence="6">Binds 1 [4Fe-4S] cluster. The cluster is coordinated with 3 cysteines and an exchangeable S-adenosyl-L-methionine.</text>
</comment>
<reference evidence="9 10" key="1">
    <citation type="submission" date="2011-08" db="EMBL/GenBank/DDBJ databases">
        <title>The Genome Sequence of Alistipes indistinctus YIT 12060.</title>
        <authorList>
            <consortium name="The Broad Institute Genome Sequencing Platform"/>
            <person name="Earl A."/>
            <person name="Ward D."/>
            <person name="Feldgarden M."/>
            <person name="Gevers D."/>
            <person name="Morotomi M."/>
            <person name="Young S.K."/>
            <person name="Zeng Q."/>
            <person name="Gargeya S."/>
            <person name="Fitzgerald M."/>
            <person name="Haas B."/>
            <person name="Abouelleil A."/>
            <person name="Alvarado L."/>
            <person name="Arachchi H.M."/>
            <person name="Berlin A."/>
            <person name="Brown A."/>
            <person name="Chapman S.B."/>
            <person name="Chen Z."/>
            <person name="Dunbar C."/>
            <person name="Freedman E."/>
            <person name="Gearin G."/>
            <person name="Gellesch M."/>
            <person name="Goldberg J."/>
            <person name="Griggs A."/>
            <person name="Gujja S."/>
            <person name="Heiman D."/>
            <person name="Howarth C."/>
            <person name="Larson L."/>
            <person name="Lui A."/>
            <person name="MacDonald P.J.P."/>
            <person name="Montmayeur A."/>
            <person name="Murphy C."/>
            <person name="Neiman D."/>
            <person name="Pearson M."/>
            <person name="Priest M."/>
            <person name="Roberts A."/>
            <person name="Saif S."/>
            <person name="Shea T."/>
            <person name="Shenoy N."/>
            <person name="Sisk P."/>
            <person name="Stolte C."/>
            <person name="Sykes S."/>
            <person name="Wortman J."/>
            <person name="Nusbaum C."/>
            <person name="Birren B."/>
        </authorList>
    </citation>
    <scope>NUCLEOTIDE SEQUENCE [LARGE SCALE GENOMIC DNA]</scope>
    <source>
        <strain evidence="9 10">YIT 12060</strain>
    </source>
</reference>
<feature type="binding site" evidence="7">
    <location>
        <position position="71"/>
    </location>
    <ligand>
        <name>S-adenosyl-L-methionine</name>
        <dbReference type="ChEBI" id="CHEBI:59789"/>
    </ligand>
</feature>
<dbReference type="Pfam" id="PF04055">
    <property type="entry name" value="Radical_SAM"/>
    <property type="match status" value="1"/>
</dbReference>
<dbReference type="SFLD" id="SFLDG01389">
    <property type="entry name" value="menaquinone_synthsis_involved"/>
    <property type="match status" value="1"/>
</dbReference>
<dbReference type="AlphaFoldDB" id="G5HAG3"/>
<feature type="binding site" evidence="6">
    <location>
        <position position="72"/>
    </location>
    <ligand>
        <name>[4Fe-4S] cluster</name>
        <dbReference type="ChEBI" id="CHEBI:49883"/>
        <note>4Fe-4S-S-AdoMet</note>
    </ligand>
</feature>
<gene>
    <name evidence="9" type="ORF">HMPREF9450_01628</name>
</gene>
<feature type="binding site" evidence="7">
    <location>
        <position position="178"/>
    </location>
    <ligand>
        <name>S-adenosyl-L-methionine</name>
        <dbReference type="ChEBI" id="CHEBI:59789"/>
    </ligand>
</feature>
<dbReference type="CDD" id="cd01335">
    <property type="entry name" value="Radical_SAM"/>
    <property type="match status" value="1"/>
</dbReference>
<evidence type="ECO:0000256" key="5">
    <source>
        <dbReference type="ARBA" id="ARBA00023014"/>
    </source>
</evidence>
<keyword evidence="3" id="KW-0479">Metal-binding</keyword>
<dbReference type="SFLD" id="SFLDF00343">
    <property type="entry name" value="aminofutalosine_synthase_(mqnE"/>
    <property type="match status" value="1"/>
</dbReference>
<dbReference type="OrthoDB" id="9802027at2"/>
<dbReference type="PANTHER" id="PTHR43076">
    <property type="entry name" value="FO SYNTHASE (COFH)"/>
    <property type="match status" value="1"/>
</dbReference>
<dbReference type="InterPro" id="IPR045567">
    <property type="entry name" value="CofH/MnqC-like_C"/>
</dbReference>
<dbReference type="GO" id="GO:0051539">
    <property type="term" value="F:4 iron, 4 sulfur cluster binding"/>
    <property type="evidence" value="ECO:0007669"/>
    <property type="project" value="UniProtKB-KW"/>
</dbReference>
<feature type="domain" description="Radical SAM core" evidence="8">
    <location>
        <begin position="51"/>
        <end position="292"/>
    </location>
</feature>